<evidence type="ECO:0000313" key="1">
    <source>
        <dbReference type="EMBL" id="KHG29660.1"/>
    </source>
</evidence>
<organism evidence="1 2">
    <name type="scientific">Gossypium arboreum</name>
    <name type="common">Tree cotton</name>
    <name type="synonym">Gossypium nanking</name>
    <dbReference type="NCBI Taxonomy" id="29729"/>
    <lineage>
        <taxon>Eukaryota</taxon>
        <taxon>Viridiplantae</taxon>
        <taxon>Streptophyta</taxon>
        <taxon>Embryophyta</taxon>
        <taxon>Tracheophyta</taxon>
        <taxon>Spermatophyta</taxon>
        <taxon>Magnoliopsida</taxon>
        <taxon>eudicotyledons</taxon>
        <taxon>Gunneridae</taxon>
        <taxon>Pentapetalae</taxon>
        <taxon>rosids</taxon>
        <taxon>malvids</taxon>
        <taxon>Malvales</taxon>
        <taxon>Malvaceae</taxon>
        <taxon>Malvoideae</taxon>
        <taxon>Gossypium</taxon>
    </lineage>
</organism>
<keyword evidence="2" id="KW-1185">Reference proteome</keyword>
<name>A0A0B0PXA6_GOSAR</name>
<accession>A0A0B0PXA6</accession>
<evidence type="ECO:0000313" key="2">
    <source>
        <dbReference type="Proteomes" id="UP000032142"/>
    </source>
</evidence>
<dbReference type="AlphaFoldDB" id="A0A0B0PXA6"/>
<protein>
    <submittedName>
        <fullName evidence="1">Uncharacterized protein</fullName>
    </submittedName>
</protein>
<dbReference type="Proteomes" id="UP000032142">
    <property type="component" value="Unassembled WGS sequence"/>
</dbReference>
<reference evidence="2" key="1">
    <citation type="submission" date="2014-09" db="EMBL/GenBank/DDBJ databases">
        <authorList>
            <person name="Mudge J."/>
            <person name="Ramaraj T."/>
            <person name="Lindquist I.E."/>
            <person name="Bharti A.K."/>
            <person name="Sundararajan A."/>
            <person name="Cameron C.T."/>
            <person name="Woodward J.E."/>
            <person name="May G.D."/>
            <person name="Brubaker C."/>
            <person name="Broadhvest J."/>
            <person name="Wilkins T.A."/>
        </authorList>
    </citation>
    <scope>NUCLEOTIDE SEQUENCE</scope>
    <source>
        <strain evidence="2">cv. AKA8401</strain>
    </source>
</reference>
<sequence length="16" mass="1796">MFGTLTSIVASIFDYM</sequence>
<gene>
    <name evidence="1" type="ORF">F383_16017</name>
</gene>
<proteinExistence type="predicted"/>
<dbReference type="EMBL" id="KN451109">
    <property type="protein sequence ID" value="KHG29660.1"/>
    <property type="molecule type" value="Genomic_DNA"/>
</dbReference>